<dbReference type="InterPro" id="IPR000873">
    <property type="entry name" value="AMP-dep_synth/lig_dom"/>
</dbReference>
<feature type="domain" description="AMP-dependent synthetase/ligase" evidence="3">
    <location>
        <begin position="10"/>
        <end position="350"/>
    </location>
</feature>
<dbReference type="EMBL" id="BMYX01000005">
    <property type="protein sequence ID" value="GGY11300.1"/>
    <property type="molecule type" value="Genomic_DNA"/>
</dbReference>
<dbReference type="GO" id="GO:0016405">
    <property type="term" value="F:CoA-ligase activity"/>
    <property type="evidence" value="ECO:0007669"/>
    <property type="project" value="TreeGrafter"/>
</dbReference>
<sequence length="509" mass="54773">MPSLYQTLRQTEAREPSGTAVVVDGRSLSYRDLLDDVHDVVHFLNDNEVKPGDRLLITDGETYPLVKLEIAASYLGLTLIYLEGLTRGSRWELGSIATDAQADWTVGTGKTGVGVEGRGLRYDGAVQTMRNRPLPGEARLADTILVQCYTSGTTGTPKGVCLSERGLLAQGRQVASAMRLHGAARILLDASIIDMVGQLLMLAGIHAGSALIVDAGAHTEVMSLAERHGATHLMLPPYCLAQALRDPDLARRNLASLELIAYGCAPMDRHLLEQAQSRLDCLWLQGYGLTETTGPFCWLHHEEHDAGKGTVGRPAGGVRLEVRDTRGKPVPAGTIGEVWVDSPGNMAGYWDAASASPRSKGKIEAGWLKTGDAGFMNSQGFLTLKGRLDDVVLLGEGFTVYPKELEDVLCAVPGIIELAVAGADDPQGDGQVPVVFFRTEDNTDDTLAALRARIGEALSPIKHPKYLVPAQQAFTRGKNGKVIKQTLLDTLDEARLIPVFHHDLQGAQP</sequence>
<evidence type="ECO:0000313" key="6">
    <source>
        <dbReference type="Proteomes" id="UP000645257"/>
    </source>
</evidence>
<reference evidence="5" key="1">
    <citation type="journal article" date="2014" name="Int. J. Syst. Evol. Microbiol.">
        <title>Complete genome sequence of Corynebacterium casei LMG S-19264T (=DSM 44701T), isolated from a smear-ripened cheese.</title>
        <authorList>
            <consortium name="US DOE Joint Genome Institute (JGI-PGF)"/>
            <person name="Walter F."/>
            <person name="Albersmeier A."/>
            <person name="Kalinowski J."/>
            <person name="Ruckert C."/>
        </authorList>
    </citation>
    <scope>NUCLEOTIDE SEQUENCE</scope>
    <source>
        <strain evidence="5">KCTC 32182</strain>
    </source>
</reference>
<evidence type="ECO:0000256" key="1">
    <source>
        <dbReference type="ARBA" id="ARBA00006432"/>
    </source>
</evidence>
<dbReference type="AlphaFoldDB" id="A0A918U8X8"/>
<dbReference type="PANTHER" id="PTHR24096">
    <property type="entry name" value="LONG-CHAIN-FATTY-ACID--COA LIGASE"/>
    <property type="match status" value="1"/>
</dbReference>
<dbReference type="InterPro" id="IPR042099">
    <property type="entry name" value="ANL_N_sf"/>
</dbReference>
<evidence type="ECO:0000256" key="2">
    <source>
        <dbReference type="ARBA" id="ARBA00022598"/>
    </source>
</evidence>
<comment type="caution">
    <text evidence="5">The sequence shown here is derived from an EMBL/GenBank/DDBJ whole genome shotgun (WGS) entry which is preliminary data.</text>
</comment>
<dbReference type="RefSeq" id="WP_189532428.1">
    <property type="nucleotide sequence ID" value="NZ_BMYX01000005.1"/>
</dbReference>
<evidence type="ECO:0000259" key="3">
    <source>
        <dbReference type="Pfam" id="PF00501"/>
    </source>
</evidence>
<protein>
    <recommendedName>
        <fullName evidence="7">Long-chain acyl-CoA synthetase</fullName>
    </recommendedName>
</protein>
<feature type="domain" description="AMP-binding enzyme C-terminal" evidence="4">
    <location>
        <begin position="404"/>
        <end position="481"/>
    </location>
</feature>
<evidence type="ECO:0000313" key="5">
    <source>
        <dbReference type="EMBL" id="GGY11300.1"/>
    </source>
</evidence>
<accession>A0A918U8X8</accession>
<dbReference type="Pfam" id="PF13193">
    <property type="entry name" value="AMP-binding_C"/>
    <property type="match status" value="1"/>
</dbReference>
<reference evidence="5" key="2">
    <citation type="submission" date="2020-09" db="EMBL/GenBank/DDBJ databases">
        <authorList>
            <person name="Sun Q."/>
            <person name="Kim S."/>
        </authorList>
    </citation>
    <scope>NUCLEOTIDE SEQUENCE</scope>
    <source>
        <strain evidence="5">KCTC 32182</strain>
    </source>
</reference>
<dbReference type="Gene3D" id="3.40.50.12780">
    <property type="entry name" value="N-terminal domain of ligase-like"/>
    <property type="match status" value="1"/>
</dbReference>
<keyword evidence="2" id="KW-0436">Ligase</keyword>
<keyword evidence="6" id="KW-1185">Reference proteome</keyword>
<comment type="similarity">
    <text evidence="1">Belongs to the ATP-dependent AMP-binding enzyme family.</text>
</comment>
<organism evidence="5 6">
    <name type="scientific">Paludibacterium paludis</name>
    <dbReference type="NCBI Taxonomy" id="1225769"/>
    <lineage>
        <taxon>Bacteria</taxon>
        <taxon>Pseudomonadati</taxon>
        <taxon>Pseudomonadota</taxon>
        <taxon>Betaproteobacteria</taxon>
        <taxon>Neisseriales</taxon>
        <taxon>Chromobacteriaceae</taxon>
        <taxon>Paludibacterium</taxon>
    </lineage>
</organism>
<evidence type="ECO:0000259" key="4">
    <source>
        <dbReference type="Pfam" id="PF13193"/>
    </source>
</evidence>
<dbReference type="InterPro" id="IPR025110">
    <property type="entry name" value="AMP-bd_C"/>
</dbReference>
<gene>
    <name evidence="5" type="ORF">GCM10011289_12780</name>
</gene>
<dbReference type="SUPFAM" id="SSF56801">
    <property type="entry name" value="Acetyl-CoA synthetase-like"/>
    <property type="match status" value="1"/>
</dbReference>
<name>A0A918U8X8_9NEIS</name>
<dbReference type="Pfam" id="PF00501">
    <property type="entry name" value="AMP-binding"/>
    <property type="match status" value="1"/>
</dbReference>
<dbReference type="PANTHER" id="PTHR24096:SF149">
    <property type="entry name" value="AMP-BINDING DOMAIN-CONTAINING PROTEIN-RELATED"/>
    <property type="match status" value="1"/>
</dbReference>
<evidence type="ECO:0008006" key="7">
    <source>
        <dbReference type="Google" id="ProtNLM"/>
    </source>
</evidence>
<dbReference type="InterPro" id="IPR045851">
    <property type="entry name" value="AMP-bd_C_sf"/>
</dbReference>
<dbReference type="Proteomes" id="UP000645257">
    <property type="component" value="Unassembled WGS sequence"/>
</dbReference>
<proteinExistence type="inferred from homology"/>
<dbReference type="Gene3D" id="3.30.300.30">
    <property type="match status" value="1"/>
</dbReference>